<dbReference type="PANTHER" id="PTHR39441">
    <property type="entry name" value="DUF2252 DOMAIN-CONTAINING PROTEIN"/>
    <property type="match status" value="1"/>
</dbReference>
<dbReference type="EMBL" id="JAGSHT010000006">
    <property type="protein sequence ID" value="MBZ2195767.1"/>
    <property type="molecule type" value="Genomic_DNA"/>
</dbReference>
<dbReference type="RefSeq" id="WP_223404013.1">
    <property type="nucleotide sequence ID" value="NZ_JAGSHT010000006.1"/>
</dbReference>
<accession>A0ABS7S606</accession>
<dbReference type="PANTHER" id="PTHR39441:SF1">
    <property type="entry name" value="DUF2252 DOMAIN-CONTAINING PROTEIN"/>
    <property type="match status" value="1"/>
</dbReference>
<dbReference type="Proteomes" id="UP000826651">
    <property type="component" value="Unassembled WGS sequence"/>
</dbReference>
<proteinExistence type="predicted"/>
<comment type="caution">
    <text evidence="1">The sequence shown here is derived from an EMBL/GenBank/DDBJ whole genome shotgun (WGS) entry which is preliminary data.</text>
</comment>
<organism evidence="1 2">
    <name type="scientific">Occultella gossypii</name>
    <dbReference type="NCBI Taxonomy" id="2800820"/>
    <lineage>
        <taxon>Bacteria</taxon>
        <taxon>Bacillati</taxon>
        <taxon>Actinomycetota</taxon>
        <taxon>Actinomycetes</taxon>
        <taxon>Micrococcales</taxon>
        <taxon>Ruaniaceae</taxon>
        <taxon>Occultella</taxon>
    </lineage>
</organism>
<evidence type="ECO:0000313" key="1">
    <source>
        <dbReference type="EMBL" id="MBZ2195767.1"/>
    </source>
</evidence>
<gene>
    <name evidence="1" type="ORF">KCQ71_06365</name>
</gene>
<sequence>MRRAGRHIVERVLQGVSDPYLGHVQVGGRDYYLRQFHDMKGSIDLDELDPATFRQYVTACAAILARAHSQSPTASTIVGYIGSGAALTDAITEWAYAYADQSRRDFDALRAAADDGRVTLADQP</sequence>
<protein>
    <submittedName>
        <fullName evidence="1">DUF2252 family protein</fullName>
    </submittedName>
</protein>
<dbReference type="Pfam" id="PF10009">
    <property type="entry name" value="DUF2252"/>
    <property type="match status" value="1"/>
</dbReference>
<name>A0ABS7S606_9MICO</name>
<reference evidence="1 2" key="1">
    <citation type="submission" date="2021-04" db="EMBL/GenBank/DDBJ databases">
        <title>Ruania sp. nov., isolated from sandy soil of mangrove forest.</title>
        <authorList>
            <person name="Ge X."/>
            <person name="Huang R."/>
            <person name="Liu W."/>
        </authorList>
    </citation>
    <scope>NUCLEOTIDE SEQUENCE [LARGE SCALE GENOMIC DNA]</scope>
    <source>
        <strain evidence="1 2">N2-46</strain>
    </source>
</reference>
<evidence type="ECO:0000313" key="2">
    <source>
        <dbReference type="Proteomes" id="UP000826651"/>
    </source>
</evidence>
<keyword evidence="2" id="KW-1185">Reference proteome</keyword>
<dbReference type="InterPro" id="IPR018721">
    <property type="entry name" value="DUF2252"/>
</dbReference>